<feature type="compositionally biased region" description="Basic and acidic residues" evidence="1">
    <location>
        <begin position="56"/>
        <end position="83"/>
    </location>
</feature>
<reference evidence="2" key="1">
    <citation type="submission" date="2019-08" db="EMBL/GenBank/DDBJ databases">
        <authorList>
            <person name="Kucharzyk K."/>
            <person name="Murdoch R.W."/>
            <person name="Higgins S."/>
            <person name="Loffler F."/>
        </authorList>
    </citation>
    <scope>NUCLEOTIDE SEQUENCE</scope>
</reference>
<proteinExistence type="predicted"/>
<dbReference type="EMBL" id="VSSQ01033288">
    <property type="protein sequence ID" value="MPM84822.1"/>
    <property type="molecule type" value="Genomic_DNA"/>
</dbReference>
<feature type="compositionally biased region" description="Low complexity" evidence="1">
    <location>
        <begin position="39"/>
        <end position="50"/>
    </location>
</feature>
<comment type="caution">
    <text evidence="2">The sequence shown here is derived from an EMBL/GenBank/DDBJ whole genome shotgun (WGS) entry which is preliminary data.</text>
</comment>
<evidence type="ECO:0000313" key="2">
    <source>
        <dbReference type="EMBL" id="MPM84822.1"/>
    </source>
</evidence>
<feature type="region of interest" description="Disordered" evidence="1">
    <location>
        <begin position="13"/>
        <end position="104"/>
    </location>
</feature>
<evidence type="ECO:0000256" key="1">
    <source>
        <dbReference type="SAM" id="MobiDB-lite"/>
    </source>
</evidence>
<gene>
    <name evidence="2" type="ORF">SDC9_131898</name>
</gene>
<protein>
    <submittedName>
        <fullName evidence="2">Uncharacterized protein</fullName>
    </submittedName>
</protein>
<name>A0A645D892_9ZZZZ</name>
<organism evidence="2">
    <name type="scientific">bioreactor metagenome</name>
    <dbReference type="NCBI Taxonomy" id="1076179"/>
    <lineage>
        <taxon>unclassified sequences</taxon>
        <taxon>metagenomes</taxon>
        <taxon>ecological metagenomes</taxon>
    </lineage>
</organism>
<dbReference type="AlphaFoldDB" id="A0A645D892"/>
<accession>A0A645D892</accession>
<sequence>MRGLGCCVHHRVAGKRQADDHGNGAGDGGGKNLLHHLHPAQAHQQTCGDGDQAGGDDAKLRDADGFRRQDTVHLDKALRRDQAADGGQVGKAGAVVHGDLTAGD</sequence>